<gene>
    <name evidence="7" type="primary">oadG</name>
    <name evidence="7" type="ORF">NO1_1151</name>
</gene>
<evidence type="ECO:0000256" key="3">
    <source>
        <dbReference type="ARBA" id="ARBA00022692"/>
    </source>
</evidence>
<dbReference type="AlphaFoldDB" id="A0A388TBX3"/>
<accession>A0A388TBX3</accession>
<organism evidence="7 8">
    <name type="scientific">Termititenax aidoneus</name>
    <dbReference type="NCBI Taxonomy" id="2218524"/>
    <lineage>
        <taxon>Bacteria</taxon>
        <taxon>Bacillati</taxon>
        <taxon>Candidatus Margulisiibacteriota</taxon>
        <taxon>Candidatus Termititenacia</taxon>
        <taxon>Candidatus Termititenacales</taxon>
        <taxon>Candidatus Termititenacaceae</taxon>
        <taxon>Candidatus Termititenax</taxon>
    </lineage>
</organism>
<comment type="subcellular location">
    <subcellularLocation>
        <location evidence="1">Cell membrane</location>
    </subcellularLocation>
</comment>
<proteinExistence type="predicted"/>
<dbReference type="NCBIfam" id="TIGR01195">
    <property type="entry name" value="oadG_fam"/>
    <property type="match status" value="1"/>
</dbReference>
<name>A0A388TBX3_TERA1</name>
<feature type="transmembrane region" description="Helical" evidence="6">
    <location>
        <begin position="6"/>
        <end position="33"/>
    </location>
</feature>
<dbReference type="InterPro" id="IPR005899">
    <property type="entry name" value="Na_pump_deCOase"/>
</dbReference>
<dbReference type="GO" id="GO:0015081">
    <property type="term" value="F:sodium ion transmembrane transporter activity"/>
    <property type="evidence" value="ECO:0007669"/>
    <property type="project" value="InterPro"/>
</dbReference>
<dbReference type="Pfam" id="PF04277">
    <property type="entry name" value="OAD_gamma"/>
    <property type="match status" value="1"/>
</dbReference>
<keyword evidence="4 6" id="KW-1133">Transmembrane helix</keyword>
<evidence type="ECO:0000313" key="8">
    <source>
        <dbReference type="Proteomes" id="UP000269352"/>
    </source>
</evidence>
<comment type="caution">
    <text evidence="7">The sequence shown here is derived from an EMBL/GenBank/DDBJ whole genome shotgun (WGS) entry which is preliminary data.</text>
</comment>
<evidence type="ECO:0000256" key="1">
    <source>
        <dbReference type="ARBA" id="ARBA00004236"/>
    </source>
</evidence>
<protein>
    <submittedName>
        <fullName evidence="7">Oxaloacetate decarboxylase gamma chain</fullName>
    </submittedName>
</protein>
<dbReference type="GO" id="GO:0005886">
    <property type="term" value="C:plasma membrane"/>
    <property type="evidence" value="ECO:0007669"/>
    <property type="project" value="UniProtKB-SubCell"/>
</dbReference>
<keyword evidence="5 6" id="KW-0472">Membrane</keyword>
<evidence type="ECO:0000256" key="6">
    <source>
        <dbReference type="SAM" id="Phobius"/>
    </source>
</evidence>
<keyword evidence="2" id="KW-1003">Cell membrane</keyword>
<evidence type="ECO:0000313" key="7">
    <source>
        <dbReference type="EMBL" id="GBR73879.1"/>
    </source>
</evidence>
<sequence length="61" mass="6625">MQLTVIGMGVVFFFLAFLVAAVNLLSAVTLRFFPEKPNALKQPEVNDNLIAAIVAAVISKY</sequence>
<evidence type="ECO:0000256" key="5">
    <source>
        <dbReference type="ARBA" id="ARBA00023136"/>
    </source>
</evidence>
<reference evidence="7 8" key="1">
    <citation type="journal article" date="2019" name="ISME J.">
        <title>Genome analyses of uncultured TG2/ZB3 bacteria in 'Margulisbacteria' specifically attached to ectosymbiotic spirochetes of protists in the termite gut.</title>
        <authorList>
            <person name="Utami Y.D."/>
            <person name="Kuwahara H."/>
            <person name="Igai K."/>
            <person name="Murakami T."/>
            <person name="Sugaya K."/>
            <person name="Morikawa T."/>
            <person name="Nagura Y."/>
            <person name="Yuki M."/>
            <person name="Deevong P."/>
            <person name="Inoue T."/>
            <person name="Kihara K."/>
            <person name="Lo N."/>
            <person name="Yamada A."/>
            <person name="Ohkuma M."/>
            <person name="Hongoh Y."/>
        </authorList>
    </citation>
    <scope>NUCLEOTIDE SEQUENCE [LARGE SCALE GENOMIC DNA]</scope>
    <source>
        <strain evidence="7">NkOx7-01</strain>
    </source>
</reference>
<keyword evidence="8" id="KW-1185">Reference proteome</keyword>
<dbReference type="GO" id="GO:0036376">
    <property type="term" value="P:sodium ion export across plasma membrane"/>
    <property type="evidence" value="ECO:0007669"/>
    <property type="project" value="InterPro"/>
</dbReference>
<dbReference type="EMBL" id="BGZN01000023">
    <property type="protein sequence ID" value="GBR73879.1"/>
    <property type="molecule type" value="Genomic_DNA"/>
</dbReference>
<evidence type="ECO:0000256" key="2">
    <source>
        <dbReference type="ARBA" id="ARBA00022475"/>
    </source>
</evidence>
<evidence type="ECO:0000256" key="4">
    <source>
        <dbReference type="ARBA" id="ARBA00022989"/>
    </source>
</evidence>
<dbReference type="Proteomes" id="UP000269352">
    <property type="component" value="Unassembled WGS sequence"/>
</dbReference>
<keyword evidence="3 6" id="KW-0812">Transmembrane</keyword>